<evidence type="ECO:0000256" key="8">
    <source>
        <dbReference type="ARBA" id="ARBA00034892"/>
    </source>
</evidence>
<evidence type="ECO:0000259" key="12">
    <source>
        <dbReference type="PROSITE" id="PS50862"/>
    </source>
</evidence>
<dbReference type="EMBL" id="GG692397">
    <property type="protein sequence ID" value="EER34183.1"/>
    <property type="molecule type" value="Genomic_DNA"/>
</dbReference>
<name>C5M9C9_CANTT</name>
<dbReference type="InterPro" id="IPR002314">
    <property type="entry name" value="aa-tRNA-synt_IIb"/>
</dbReference>
<dbReference type="PROSITE" id="PS50862">
    <property type="entry name" value="AA_TRNA_LIGASE_II"/>
    <property type="match status" value="1"/>
</dbReference>
<keyword evidence="14" id="KW-1185">Reference proteome</keyword>
<dbReference type="SUPFAM" id="SSF46589">
    <property type="entry name" value="tRNA-binding arm"/>
    <property type="match status" value="1"/>
</dbReference>
<keyword evidence="3" id="KW-0547">Nucleotide-binding</keyword>
<feature type="binding site" evidence="9">
    <location>
        <position position="298"/>
    </location>
    <ligand>
        <name>L-serine</name>
        <dbReference type="ChEBI" id="CHEBI:33384"/>
    </ligand>
</feature>
<dbReference type="eggNOG" id="KOG2509">
    <property type="taxonomic scope" value="Eukaryota"/>
</dbReference>
<evidence type="ECO:0000256" key="2">
    <source>
        <dbReference type="ARBA" id="ARBA00022598"/>
    </source>
</evidence>
<protein>
    <recommendedName>
        <fullName evidence="1">serine--tRNA ligase</fullName>
        <ecNumber evidence="1">6.1.1.11</ecNumber>
    </recommendedName>
    <alternativeName>
        <fullName evidence="7">Seryl-tRNA synthetase</fullName>
    </alternativeName>
    <alternativeName>
        <fullName evidence="8">Seryl-tRNA(Ser) synthetase</fullName>
    </alternativeName>
</protein>
<evidence type="ECO:0000256" key="4">
    <source>
        <dbReference type="ARBA" id="ARBA00022840"/>
    </source>
</evidence>
<dbReference type="HOGENOM" id="CLU_023797_4_3_1"/>
<evidence type="ECO:0000256" key="7">
    <source>
        <dbReference type="ARBA" id="ARBA00031113"/>
    </source>
</evidence>
<proteinExistence type="predicted"/>
<dbReference type="CDD" id="cd00770">
    <property type="entry name" value="SerRS_core"/>
    <property type="match status" value="1"/>
</dbReference>
<feature type="binding site" evidence="9">
    <location>
        <position position="419"/>
    </location>
    <ligand>
        <name>L-serine</name>
        <dbReference type="ChEBI" id="CHEBI:33384"/>
    </ligand>
</feature>
<dbReference type="GO" id="GO:0005739">
    <property type="term" value="C:mitochondrion"/>
    <property type="evidence" value="ECO:0007669"/>
    <property type="project" value="EnsemblFungi"/>
</dbReference>
<dbReference type="PIRSF" id="PIRSF001529">
    <property type="entry name" value="Ser-tRNA-synth_IIa"/>
    <property type="match status" value="1"/>
</dbReference>
<dbReference type="NCBIfam" id="TIGR00414">
    <property type="entry name" value="serS"/>
    <property type="match status" value="1"/>
</dbReference>
<dbReference type="InterPro" id="IPR015866">
    <property type="entry name" value="Ser-tRNA-synth_1_N"/>
</dbReference>
<dbReference type="Proteomes" id="UP000002037">
    <property type="component" value="Unassembled WGS sequence"/>
</dbReference>
<dbReference type="UniPathway" id="UPA00906">
    <property type="reaction ID" value="UER00895"/>
</dbReference>
<dbReference type="STRING" id="294747.C5M9C9"/>
<organism evidence="13 14">
    <name type="scientific">Candida tropicalis (strain ATCC MYA-3404 / T1)</name>
    <name type="common">Yeast</name>
    <dbReference type="NCBI Taxonomy" id="294747"/>
    <lineage>
        <taxon>Eukaryota</taxon>
        <taxon>Fungi</taxon>
        <taxon>Dikarya</taxon>
        <taxon>Ascomycota</taxon>
        <taxon>Saccharomycotina</taxon>
        <taxon>Pichiomycetes</taxon>
        <taxon>Debaryomycetaceae</taxon>
        <taxon>Candida/Lodderomyces clade</taxon>
        <taxon>Candida</taxon>
    </lineage>
</organism>
<evidence type="ECO:0000313" key="14">
    <source>
        <dbReference type="Proteomes" id="UP000002037"/>
    </source>
</evidence>
<reference evidence="13 14" key="1">
    <citation type="journal article" date="2009" name="Nature">
        <title>Evolution of pathogenicity and sexual reproduction in eight Candida genomes.</title>
        <authorList>
            <person name="Butler G."/>
            <person name="Rasmussen M.D."/>
            <person name="Lin M.F."/>
            <person name="Santos M.A."/>
            <person name="Sakthikumar S."/>
            <person name="Munro C.A."/>
            <person name="Rheinbay E."/>
            <person name="Grabherr M."/>
            <person name="Forche A."/>
            <person name="Reedy J.L."/>
            <person name="Agrafioti I."/>
            <person name="Arnaud M.B."/>
            <person name="Bates S."/>
            <person name="Brown A.J."/>
            <person name="Brunke S."/>
            <person name="Costanzo M.C."/>
            <person name="Fitzpatrick D.A."/>
            <person name="de Groot P.W."/>
            <person name="Harris D."/>
            <person name="Hoyer L.L."/>
            <person name="Hube B."/>
            <person name="Klis F.M."/>
            <person name="Kodira C."/>
            <person name="Lennard N."/>
            <person name="Logue M.E."/>
            <person name="Martin R."/>
            <person name="Neiman A.M."/>
            <person name="Nikolaou E."/>
            <person name="Quail M.A."/>
            <person name="Quinn J."/>
            <person name="Santos M.C."/>
            <person name="Schmitzberger F.F."/>
            <person name="Sherlock G."/>
            <person name="Shah P."/>
            <person name="Silverstein K.A."/>
            <person name="Skrzypek M.S."/>
            <person name="Soll D."/>
            <person name="Staggs R."/>
            <person name="Stansfield I."/>
            <person name="Stumpf M.P."/>
            <person name="Sudbery P.E."/>
            <person name="Srikantha T."/>
            <person name="Zeng Q."/>
            <person name="Berman J."/>
            <person name="Berriman M."/>
            <person name="Heitman J."/>
            <person name="Gow N.A."/>
            <person name="Lorenz M.C."/>
            <person name="Birren B.W."/>
            <person name="Kellis M."/>
            <person name="Cuomo C.A."/>
        </authorList>
    </citation>
    <scope>NUCLEOTIDE SEQUENCE [LARGE SCALE GENOMIC DNA]</scope>
    <source>
        <strain evidence="14">ATCC MYA-3404 / T1</strain>
    </source>
</reference>
<dbReference type="InterPro" id="IPR045864">
    <property type="entry name" value="aa-tRNA-synth_II/BPL/LPL"/>
</dbReference>
<dbReference type="InterPro" id="IPR010978">
    <property type="entry name" value="tRNA-bd_arm"/>
</dbReference>
<feature type="binding site" evidence="10">
    <location>
        <begin position="298"/>
        <end position="300"/>
    </location>
    <ligand>
        <name>ATP</name>
        <dbReference type="ChEBI" id="CHEBI:30616"/>
    </ligand>
</feature>
<keyword evidence="4 10" id="KW-0067">ATP-binding</keyword>
<evidence type="ECO:0000256" key="1">
    <source>
        <dbReference type="ARBA" id="ARBA00012840"/>
    </source>
</evidence>
<dbReference type="GO" id="GO:0005524">
    <property type="term" value="F:ATP binding"/>
    <property type="evidence" value="ECO:0007669"/>
    <property type="project" value="UniProtKB-KW"/>
</dbReference>
<dbReference type="KEGG" id="ctp:CTRG_03001"/>
<dbReference type="InterPro" id="IPR006195">
    <property type="entry name" value="aa-tRNA-synth_II"/>
</dbReference>
<sequence length="463" mass="52493">MSPNFTRSMIRILRRFASTGKNTSILRRAQIDINDIVNRPVEYKRSIERRLLSSKLIQNVDFIVSNRKIQIELYNQMNNLKRERNEISESLKRGTGDLAMVKQRLEEIKSELKPLEKKWKELDEEIYIKAEALPNHVSQNAPEDPLKESIDQFINCKSVNDPKLTPESSKYDHKTIGEELKIIDFQKASNVSGPSWYYLIGDGALLEQALVQYALSKARKHGYTMVIPPSIVRSEIVNACGFKPNDQNNEKQIYELEDEKKSLTGTAEIPLAAFHASTIFSEDASFPKKYVGVSRSYRAEAGASGRDTKGLYRVHEFTKVELFHFTTPERSSEELQQLKQMQVEIITELGLAAKVLNMPTSDLGSPAMQKYDIEAWMPGRGSWGELTSCSNCGDYQARRLGIRYKIPGETGSKHVSTLNGTAMAVPRVIVALIEQNYNPDTKEIAIPKVLQPYMDGKDKIIQN</sequence>
<feature type="binding site" evidence="9">
    <location>
        <position position="266"/>
    </location>
    <ligand>
        <name>L-serine</name>
        <dbReference type="ChEBI" id="CHEBI:33384"/>
    </ligand>
</feature>
<dbReference type="Gene3D" id="1.10.287.40">
    <property type="entry name" value="Serine-tRNA synthetase, tRNA binding domain"/>
    <property type="match status" value="1"/>
</dbReference>
<keyword evidence="11" id="KW-0175">Coiled coil</keyword>
<evidence type="ECO:0000256" key="3">
    <source>
        <dbReference type="ARBA" id="ARBA00022741"/>
    </source>
</evidence>
<feature type="site" description="Important for serine binding" evidence="9">
    <location>
        <position position="421"/>
    </location>
</feature>
<dbReference type="InterPro" id="IPR033729">
    <property type="entry name" value="SerRS_core"/>
</dbReference>
<feature type="coiled-coil region" evidence="11">
    <location>
        <begin position="70"/>
        <end position="125"/>
    </location>
</feature>
<feature type="binding site" evidence="10">
    <location>
        <begin position="314"/>
        <end position="317"/>
    </location>
    <ligand>
        <name>ATP</name>
        <dbReference type="ChEBI" id="CHEBI:30616"/>
    </ligand>
</feature>
<evidence type="ECO:0000256" key="10">
    <source>
        <dbReference type="PIRSR" id="PIRSR001529-2"/>
    </source>
</evidence>
<evidence type="ECO:0000256" key="5">
    <source>
        <dbReference type="ARBA" id="ARBA00022917"/>
    </source>
</evidence>
<dbReference type="InterPro" id="IPR042103">
    <property type="entry name" value="SerRS_1_N_sf"/>
</dbReference>
<dbReference type="PANTHER" id="PTHR11778">
    <property type="entry name" value="SERYL-TRNA SYNTHETASE"/>
    <property type="match status" value="1"/>
</dbReference>
<gene>
    <name evidence="13" type="ORF">CTRG_03001</name>
</gene>
<feature type="binding site" evidence="9">
    <location>
        <position position="321"/>
    </location>
    <ligand>
        <name>L-serine</name>
        <dbReference type="ChEBI" id="CHEBI:33384"/>
    </ligand>
</feature>
<dbReference type="Gene3D" id="3.30.930.10">
    <property type="entry name" value="Bira Bifunctional Protein, Domain 2"/>
    <property type="match status" value="1"/>
</dbReference>
<dbReference type="Pfam" id="PF02403">
    <property type="entry name" value="Seryl_tRNA_N"/>
    <property type="match status" value="1"/>
</dbReference>
<keyword evidence="5" id="KW-0648">Protein biosynthesis</keyword>
<dbReference type="InterPro" id="IPR002317">
    <property type="entry name" value="Ser-tRNA-ligase_type_1"/>
</dbReference>
<dbReference type="AlphaFoldDB" id="C5M9C9"/>
<dbReference type="GO" id="GO:0004828">
    <property type="term" value="F:serine-tRNA ligase activity"/>
    <property type="evidence" value="ECO:0007669"/>
    <property type="project" value="UniProtKB-EC"/>
</dbReference>
<dbReference type="EC" id="6.1.1.11" evidence="1"/>
<keyword evidence="2" id="KW-0436">Ligase</keyword>
<dbReference type="VEuPathDB" id="FungiDB:CTRG_03001"/>
<evidence type="ECO:0000313" key="13">
    <source>
        <dbReference type="EMBL" id="EER34183.1"/>
    </source>
</evidence>
<dbReference type="GeneID" id="8298486"/>
<feature type="domain" description="Aminoacyl-transfer RNA synthetases class-II family profile" evidence="12">
    <location>
        <begin position="172"/>
        <end position="447"/>
    </location>
</feature>
<dbReference type="PRINTS" id="PR00981">
    <property type="entry name" value="TRNASYNTHSER"/>
</dbReference>
<dbReference type="RefSeq" id="XP_002548704.1">
    <property type="nucleotide sequence ID" value="XM_002548658.1"/>
</dbReference>
<dbReference type="Pfam" id="PF00587">
    <property type="entry name" value="tRNA-synt_2b"/>
    <property type="match status" value="1"/>
</dbReference>
<keyword evidence="6" id="KW-0030">Aminoacyl-tRNA synthetase</keyword>
<feature type="binding site" evidence="10">
    <location>
        <begin position="385"/>
        <end position="388"/>
    </location>
    <ligand>
        <name>ATP</name>
        <dbReference type="ChEBI" id="CHEBI:30616"/>
    </ligand>
</feature>
<dbReference type="OrthoDB" id="10264585at2759"/>
<evidence type="ECO:0000256" key="9">
    <source>
        <dbReference type="PIRSR" id="PIRSR001529-1"/>
    </source>
</evidence>
<evidence type="ECO:0000256" key="6">
    <source>
        <dbReference type="ARBA" id="ARBA00023146"/>
    </source>
</evidence>
<accession>C5M9C9</accession>
<dbReference type="GO" id="GO:0070158">
    <property type="term" value="P:mitochondrial seryl-tRNA aminoacylation"/>
    <property type="evidence" value="ECO:0007669"/>
    <property type="project" value="EnsemblFungi"/>
</dbReference>
<dbReference type="SUPFAM" id="SSF55681">
    <property type="entry name" value="Class II aaRS and biotin synthetases"/>
    <property type="match status" value="1"/>
</dbReference>
<evidence type="ECO:0000256" key="11">
    <source>
        <dbReference type="SAM" id="Coils"/>
    </source>
</evidence>